<dbReference type="Proteomes" id="UP000054477">
    <property type="component" value="Unassembled WGS sequence"/>
</dbReference>
<evidence type="ECO:0000313" key="1">
    <source>
        <dbReference type="EMBL" id="KIK06015.1"/>
    </source>
</evidence>
<name>A0A0C9X1Q1_9AGAR</name>
<dbReference type="HOGENOM" id="CLU_2850045_0_0_1"/>
<gene>
    <name evidence="1" type="ORF">K443DRAFT_307237</name>
</gene>
<accession>A0A0C9X1Q1</accession>
<reference evidence="2" key="2">
    <citation type="submission" date="2015-01" db="EMBL/GenBank/DDBJ databases">
        <title>Evolutionary Origins and Diversification of the Mycorrhizal Mutualists.</title>
        <authorList>
            <consortium name="DOE Joint Genome Institute"/>
            <consortium name="Mycorrhizal Genomics Consortium"/>
            <person name="Kohler A."/>
            <person name="Kuo A."/>
            <person name="Nagy L.G."/>
            <person name="Floudas D."/>
            <person name="Copeland A."/>
            <person name="Barry K.W."/>
            <person name="Cichocki N."/>
            <person name="Veneault-Fourrey C."/>
            <person name="LaButti K."/>
            <person name="Lindquist E.A."/>
            <person name="Lipzen A."/>
            <person name="Lundell T."/>
            <person name="Morin E."/>
            <person name="Murat C."/>
            <person name="Riley R."/>
            <person name="Ohm R."/>
            <person name="Sun H."/>
            <person name="Tunlid A."/>
            <person name="Henrissat B."/>
            <person name="Grigoriev I.V."/>
            <person name="Hibbett D.S."/>
            <person name="Martin F."/>
        </authorList>
    </citation>
    <scope>NUCLEOTIDE SEQUENCE [LARGE SCALE GENOMIC DNA]</scope>
    <source>
        <strain evidence="2">LaAM-08-1</strain>
    </source>
</reference>
<organism evidence="1 2">
    <name type="scientific">Laccaria amethystina LaAM-08-1</name>
    <dbReference type="NCBI Taxonomy" id="1095629"/>
    <lineage>
        <taxon>Eukaryota</taxon>
        <taxon>Fungi</taxon>
        <taxon>Dikarya</taxon>
        <taxon>Basidiomycota</taxon>
        <taxon>Agaricomycotina</taxon>
        <taxon>Agaricomycetes</taxon>
        <taxon>Agaricomycetidae</taxon>
        <taxon>Agaricales</taxon>
        <taxon>Agaricineae</taxon>
        <taxon>Hydnangiaceae</taxon>
        <taxon>Laccaria</taxon>
    </lineage>
</organism>
<proteinExistence type="predicted"/>
<evidence type="ECO:0000313" key="2">
    <source>
        <dbReference type="Proteomes" id="UP000054477"/>
    </source>
</evidence>
<keyword evidence="2" id="KW-1185">Reference proteome</keyword>
<dbReference type="EMBL" id="KN838555">
    <property type="protein sequence ID" value="KIK06015.1"/>
    <property type="molecule type" value="Genomic_DNA"/>
</dbReference>
<dbReference type="AlphaFoldDB" id="A0A0C9X1Q1"/>
<protein>
    <submittedName>
        <fullName evidence="1">Uncharacterized protein</fullName>
    </submittedName>
</protein>
<reference evidence="1 2" key="1">
    <citation type="submission" date="2014-04" db="EMBL/GenBank/DDBJ databases">
        <authorList>
            <consortium name="DOE Joint Genome Institute"/>
            <person name="Kuo A."/>
            <person name="Kohler A."/>
            <person name="Nagy L.G."/>
            <person name="Floudas D."/>
            <person name="Copeland A."/>
            <person name="Barry K.W."/>
            <person name="Cichocki N."/>
            <person name="Veneault-Fourrey C."/>
            <person name="LaButti K."/>
            <person name="Lindquist E.A."/>
            <person name="Lipzen A."/>
            <person name="Lundell T."/>
            <person name="Morin E."/>
            <person name="Murat C."/>
            <person name="Sun H."/>
            <person name="Tunlid A."/>
            <person name="Henrissat B."/>
            <person name="Grigoriev I.V."/>
            <person name="Hibbett D.S."/>
            <person name="Martin F."/>
            <person name="Nordberg H.P."/>
            <person name="Cantor M.N."/>
            <person name="Hua S.X."/>
        </authorList>
    </citation>
    <scope>NUCLEOTIDE SEQUENCE [LARGE SCALE GENOMIC DNA]</scope>
    <source>
        <strain evidence="1 2">LaAM-08-1</strain>
    </source>
</reference>
<sequence>MGPLWGRELITGGLVFPNKARVGRRKYNLNTVQLSFLSVSQLSLSAVSGLQAGRVAPSWQVQTSS</sequence>